<sequence>MDIGLIGNFDYKNYLQSLKLNGSRDIGENFFTSVNEQIKNISQYDNSSKSSEKKELCNLDIYNKVKVSALEIKLRTNKICNVEQVSPDKEIPNDKLKNIGMTSFGLSDTESQIVLASYVKTSKEDDPVVQVAYGHGDNRKVYHVHVNDVDTSNASDLEMFALMSYEGYKGRTAPDSINNYSAYKTMKADAGYGMASADENSFVNKKVNADYLLEQIYDSLKKRETEQEAKSFDVCEYLLQMIKNR</sequence>
<dbReference type="RefSeq" id="WP_306772841.1">
    <property type="nucleotide sequence ID" value="NZ_JAAILW010000005.1"/>
</dbReference>
<accession>A0AAP3Q3X5</accession>
<organism evidence="1 2">
    <name type="scientific">Agathobacter rectalis</name>
    <dbReference type="NCBI Taxonomy" id="39491"/>
    <lineage>
        <taxon>Bacteria</taxon>
        <taxon>Bacillati</taxon>
        <taxon>Bacillota</taxon>
        <taxon>Clostridia</taxon>
        <taxon>Lachnospirales</taxon>
        <taxon>Lachnospiraceae</taxon>
        <taxon>Agathobacter</taxon>
    </lineage>
</organism>
<evidence type="ECO:0000313" key="1">
    <source>
        <dbReference type="EMBL" id="MDB8018651.1"/>
    </source>
</evidence>
<name>A0AAP3Q3X5_9FIRM</name>
<evidence type="ECO:0000313" key="2">
    <source>
        <dbReference type="Proteomes" id="UP001212823"/>
    </source>
</evidence>
<dbReference type="Proteomes" id="UP001212823">
    <property type="component" value="Unassembled WGS sequence"/>
</dbReference>
<dbReference type="EMBL" id="JAQLYE010000021">
    <property type="protein sequence ID" value="MDB8018651.1"/>
    <property type="molecule type" value="Genomic_DNA"/>
</dbReference>
<comment type="caution">
    <text evidence="1">The sequence shown here is derived from an EMBL/GenBank/DDBJ whole genome shotgun (WGS) entry which is preliminary data.</text>
</comment>
<dbReference type="AlphaFoldDB" id="A0AAP3Q3X5"/>
<reference evidence="1" key="1">
    <citation type="submission" date="2023-01" db="EMBL/GenBank/DDBJ databases">
        <title>Human gut microbiome strain richness.</title>
        <authorList>
            <person name="Chen-Liaw A."/>
        </authorList>
    </citation>
    <scope>NUCLEOTIDE SEQUENCE</scope>
    <source>
        <strain evidence="1">1001283st1_D2_1001283B150209_150212</strain>
    </source>
</reference>
<gene>
    <name evidence="1" type="ORF">PNE45_11510</name>
</gene>
<proteinExistence type="predicted"/>
<protein>
    <submittedName>
        <fullName evidence="1">Uncharacterized protein</fullName>
    </submittedName>
</protein>